<feature type="domain" description="Phosphoribulokinase/uridine kinase" evidence="1">
    <location>
        <begin position="50"/>
        <end position="206"/>
    </location>
</feature>
<dbReference type="AlphaFoldDB" id="A0A1V6TH71"/>
<accession>A0A1V6TH71</accession>
<dbReference type="SUPFAM" id="SSF52540">
    <property type="entry name" value="P-loop containing nucleoside triphosphate hydrolases"/>
    <property type="match status" value="1"/>
</dbReference>
<dbReference type="STRING" id="303698.A0A1V6TH71"/>
<dbReference type="OrthoDB" id="6362633at2759"/>
<dbReference type="Proteomes" id="UP000191285">
    <property type="component" value="Unassembled WGS sequence"/>
</dbReference>
<gene>
    <name evidence="2" type="ORF">PENSTE_c006G08142</name>
</gene>
<dbReference type="GO" id="GO:0016301">
    <property type="term" value="F:kinase activity"/>
    <property type="evidence" value="ECO:0007669"/>
    <property type="project" value="InterPro"/>
</dbReference>
<dbReference type="InterPro" id="IPR027417">
    <property type="entry name" value="P-loop_NTPase"/>
</dbReference>
<name>A0A1V6TH71_9EURO</name>
<dbReference type="PANTHER" id="PTHR10285">
    <property type="entry name" value="URIDINE KINASE"/>
    <property type="match status" value="1"/>
</dbReference>
<dbReference type="Gene3D" id="3.40.50.300">
    <property type="entry name" value="P-loop containing nucleotide triphosphate hydrolases"/>
    <property type="match status" value="2"/>
</dbReference>
<dbReference type="Pfam" id="PF00485">
    <property type="entry name" value="PRK"/>
    <property type="match status" value="1"/>
</dbReference>
<dbReference type="GO" id="GO:0005524">
    <property type="term" value="F:ATP binding"/>
    <property type="evidence" value="ECO:0007669"/>
    <property type="project" value="InterPro"/>
</dbReference>
<keyword evidence="3" id="KW-1185">Reference proteome</keyword>
<evidence type="ECO:0000313" key="2">
    <source>
        <dbReference type="EMBL" id="OQE25219.1"/>
    </source>
</evidence>
<reference evidence="3" key="1">
    <citation type="journal article" date="2017" name="Nat. Microbiol.">
        <title>Global analysis of biosynthetic gene clusters reveals vast potential of secondary metabolite production in Penicillium species.</title>
        <authorList>
            <person name="Nielsen J.C."/>
            <person name="Grijseels S."/>
            <person name="Prigent S."/>
            <person name="Ji B."/>
            <person name="Dainat J."/>
            <person name="Nielsen K.F."/>
            <person name="Frisvad J.C."/>
            <person name="Workman M."/>
            <person name="Nielsen J."/>
        </authorList>
    </citation>
    <scope>NUCLEOTIDE SEQUENCE [LARGE SCALE GENOMIC DNA]</scope>
    <source>
        <strain evidence="3">IBT 24891</strain>
    </source>
</reference>
<organism evidence="2 3">
    <name type="scientific">Penicillium steckii</name>
    <dbReference type="NCBI Taxonomy" id="303698"/>
    <lineage>
        <taxon>Eukaryota</taxon>
        <taxon>Fungi</taxon>
        <taxon>Dikarya</taxon>
        <taxon>Ascomycota</taxon>
        <taxon>Pezizomycotina</taxon>
        <taxon>Eurotiomycetes</taxon>
        <taxon>Eurotiomycetidae</taxon>
        <taxon>Eurotiales</taxon>
        <taxon>Aspergillaceae</taxon>
        <taxon>Penicillium</taxon>
    </lineage>
</organism>
<proteinExistence type="predicted"/>
<evidence type="ECO:0000259" key="1">
    <source>
        <dbReference type="Pfam" id="PF00485"/>
    </source>
</evidence>
<dbReference type="EMBL" id="MLKD01000006">
    <property type="protein sequence ID" value="OQE25219.1"/>
    <property type="molecule type" value="Genomic_DNA"/>
</dbReference>
<evidence type="ECO:0000313" key="3">
    <source>
        <dbReference type="Proteomes" id="UP000191285"/>
    </source>
</evidence>
<sequence length="265" mass="29990">MVSGRYLEQYATLHHTQYYSNLSLNMDIEYRRLADTILHQARIHHKPRYIVAIAGIPGSGKTTTASAVVDHLNQDSKIHASLLSMDGFHLSRHELDQLPNAKEAHIRRGAPWTFDVSRFVNFMQKLRDWADNTPLIRDASQNNTSHILTAPTFDHNAKDPVQDGISITPDSSIIIVEGNYLLLDEPGWRDLSRLCDYRVFVDTDLNEARDRTAKRHVNAGIEKTLEDGYRRVDSNDYLNGVSIQEKLIIPDLTIKSISATCNGQA</sequence>
<protein>
    <recommendedName>
        <fullName evidence="1">Phosphoribulokinase/uridine kinase domain-containing protein</fullName>
    </recommendedName>
</protein>
<dbReference type="InterPro" id="IPR006083">
    <property type="entry name" value="PRK/URK"/>
</dbReference>
<comment type="caution">
    <text evidence="2">The sequence shown here is derived from an EMBL/GenBank/DDBJ whole genome shotgun (WGS) entry which is preliminary data.</text>
</comment>